<dbReference type="Proteomes" id="UP001638806">
    <property type="component" value="Unassembled WGS sequence"/>
</dbReference>
<organism evidence="1 2">
    <name type="scientific">Purpureocillium lilacinum</name>
    <name type="common">Paecilomyces lilacinus</name>
    <dbReference type="NCBI Taxonomy" id="33203"/>
    <lineage>
        <taxon>Eukaryota</taxon>
        <taxon>Fungi</taxon>
        <taxon>Dikarya</taxon>
        <taxon>Ascomycota</taxon>
        <taxon>Pezizomycotina</taxon>
        <taxon>Sordariomycetes</taxon>
        <taxon>Hypocreomycetidae</taxon>
        <taxon>Hypocreales</taxon>
        <taxon>Ophiocordycipitaceae</taxon>
        <taxon>Purpureocillium</taxon>
    </lineage>
</organism>
<keyword evidence="2" id="KW-1185">Reference proteome</keyword>
<gene>
    <name evidence="1" type="ORF">ACCO45_007525</name>
</gene>
<reference evidence="1" key="1">
    <citation type="submission" date="2024-12" db="EMBL/GenBank/DDBJ databases">
        <title>Comparative genomics and development of molecular markers within Purpureocillium lilacinum and among Purpureocillium species.</title>
        <authorList>
            <person name="Yeh Z.-Y."/>
            <person name="Ni N.-T."/>
            <person name="Lo P.-H."/>
            <person name="Mushyakhwo K."/>
            <person name="Lin C.-F."/>
            <person name="Nai Y.-S."/>
        </authorList>
    </citation>
    <scope>NUCLEOTIDE SEQUENCE</scope>
    <source>
        <strain evidence="1">NCHU-NPUST-175</strain>
    </source>
</reference>
<sequence length="286" mass="29903">MGAAAAATEAIAAAPPTGRARPPKPPQDGHSRAQHSTAQQHSTGQPSRAHLDSGARPGPARSRAGAGPAWPSTPPTAAAAALQAPTAWNLETASEDCGSFAPPQFASHRIAASVDDVVTASQGPAPSPFVGASDPDRRWRRCAKRHTPPWHDAALAFCAALRTPRVYVLRTLTRPSYRVPPRVSSFSLGAIVGKPSAVIPICLLTRWASGDHRVVSSSSRLRSGTPPTSVAVANQERRRPPPLESRPQFDEDANVGQSASEVHLRALHLQRTTNGGDGGGAQQNGC</sequence>
<accession>A0ACC4DVN8</accession>
<name>A0ACC4DVN8_PURLI</name>
<protein>
    <submittedName>
        <fullName evidence="1">Uncharacterized protein</fullName>
    </submittedName>
</protein>
<comment type="caution">
    <text evidence="1">The sequence shown here is derived from an EMBL/GenBank/DDBJ whole genome shotgun (WGS) entry which is preliminary data.</text>
</comment>
<proteinExistence type="predicted"/>
<dbReference type="EMBL" id="JBGNUJ010000006">
    <property type="protein sequence ID" value="KAL3959363.1"/>
    <property type="molecule type" value="Genomic_DNA"/>
</dbReference>
<evidence type="ECO:0000313" key="2">
    <source>
        <dbReference type="Proteomes" id="UP001638806"/>
    </source>
</evidence>
<evidence type="ECO:0000313" key="1">
    <source>
        <dbReference type="EMBL" id="KAL3959363.1"/>
    </source>
</evidence>